<dbReference type="EMBL" id="JACSQV010000012">
    <property type="protein sequence ID" value="MBD7919334.1"/>
    <property type="molecule type" value="Genomic_DNA"/>
</dbReference>
<dbReference type="SUPFAM" id="SSF53335">
    <property type="entry name" value="S-adenosyl-L-methionine-dependent methyltransferases"/>
    <property type="match status" value="1"/>
</dbReference>
<reference evidence="2 3" key="1">
    <citation type="submission" date="2020-08" db="EMBL/GenBank/DDBJ databases">
        <title>A Genomic Blueprint of the Chicken Gut Microbiome.</title>
        <authorList>
            <person name="Gilroy R."/>
            <person name="Ravi A."/>
            <person name="Getino M."/>
            <person name="Pursley I."/>
            <person name="Horton D.L."/>
            <person name="Alikhan N.-F."/>
            <person name="Baker D."/>
            <person name="Gharbi K."/>
            <person name="Hall N."/>
            <person name="Watson M."/>
            <person name="Adriaenssens E.M."/>
            <person name="Foster-Nyarko E."/>
            <person name="Jarju S."/>
            <person name="Secka A."/>
            <person name="Antonio M."/>
            <person name="Oren A."/>
            <person name="Chaudhuri R."/>
            <person name="La Ragione R.M."/>
            <person name="Hildebrand F."/>
            <person name="Pallen M.J."/>
        </authorList>
    </citation>
    <scope>NUCLEOTIDE SEQUENCE [LARGE SCALE GENOMIC DNA]</scope>
    <source>
        <strain evidence="2 3">Sa3CUA2</strain>
    </source>
</reference>
<dbReference type="Proteomes" id="UP000604241">
    <property type="component" value="Unassembled WGS sequence"/>
</dbReference>
<name>A0ABR8QFZ1_9CELL</name>
<keyword evidence="2" id="KW-0489">Methyltransferase</keyword>
<dbReference type="GO" id="GO:0032259">
    <property type="term" value="P:methylation"/>
    <property type="evidence" value="ECO:0007669"/>
    <property type="project" value="UniProtKB-KW"/>
</dbReference>
<sequence length="246" mass="26843">MVLYDAIGRTYTATRQADPRIAAQIDRALQGASTVVNVGAGTGSYEPPTTVVAIEPSRTMIDQRPAGAAPVLCAVAESIPLEDDAVDAAMAVLTVHHWTDLERGIAEMKRVARRRVVVLTFDETVTRDFWLLRDYLPAARELDRAHAVPMERLVAALGPCAVEAVPVPHDCVDGFAAAWWRRPAAYLDPSVRAGISVLSRVGDPEIRRGLERLESDIATGAWAERYAELLALDELDAGYRLMTLDL</sequence>
<dbReference type="InterPro" id="IPR029063">
    <property type="entry name" value="SAM-dependent_MTases_sf"/>
</dbReference>
<protein>
    <submittedName>
        <fullName evidence="2">Class I SAM-dependent methyltransferase</fullName>
    </submittedName>
</protein>
<dbReference type="GO" id="GO:0008168">
    <property type="term" value="F:methyltransferase activity"/>
    <property type="evidence" value="ECO:0007669"/>
    <property type="project" value="UniProtKB-KW"/>
</dbReference>
<evidence type="ECO:0000313" key="2">
    <source>
        <dbReference type="EMBL" id="MBD7919334.1"/>
    </source>
</evidence>
<comment type="caution">
    <text evidence="2">The sequence shown here is derived from an EMBL/GenBank/DDBJ whole genome shotgun (WGS) entry which is preliminary data.</text>
</comment>
<dbReference type="Gene3D" id="3.40.50.150">
    <property type="entry name" value="Vaccinia Virus protein VP39"/>
    <property type="match status" value="1"/>
</dbReference>
<evidence type="ECO:0000313" key="3">
    <source>
        <dbReference type="Proteomes" id="UP000604241"/>
    </source>
</evidence>
<accession>A0ABR8QFZ1</accession>
<keyword evidence="3" id="KW-1185">Reference proteome</keyword>
<dbReference type="InterPro" id="IPR013216">
    <property type="entry name" value="Methyltransf_11"/>
</dbReference>
<gene>
    <name evidence="2" type="ORF">H9657_13750</name>
</gene>
<dbReference type="RefSeq" id="WP_191783989.1">
    <property type="nucleotide sequence ID" value="NZ_JACSQV010000012.1"/>
</dbReference>
<dbReference type="Pfam" id="PF08241">
    <property type="entry name" value="Methyltransf_11"/>
    <property type="match status" value="1"/>
</dbReference>
<feature type="domain" description="Methyltransferase type 11" evidence="1">
    <location>
        <begin position="37"/>
        <end position="115"/>
    </location>
</feature>
<proteinExistence type="predicted"/>
<organism evidence="2 3">
    <name type="scientific">Cellulomonas avistercoris</name>
    <dbReference type="NCBI Taxonomy" id="2762242"/>
    <lineage>
        <taxon>Bacteria</taxon>
        <taxon>Bacillati</taxon>
        <taxon>Actinomycetota</taxon>
        <taxon>Actinomycetes</taxon>
        <taxon>Micrococcales</taxon>
        <taxon>Cellulomonadaceae</taxon>
        <taxon>Cellulomonas</taxon>
    </lineage>
</organism>
<evidence type="ECO:0000259" key="1">
    <source>
        <dbReference type="Pfam" id="PF08241"/>
    </source>
</evidence>
<keyword evidence="2" id="KW-0808">Transferase</keyword>